<evidence type="ECO:0000313" key="2">
    <source>
        <dbReference type="EMBL" id="GAL61460.1"/>
    </source>
</evidence>
<comment type="caution">
    <text evidence="2">The sequence shown here is derived from an EMBL/GenBank/DDBJ whole genome shotgun (WGS) entry which is preliminary data.</text>
</comment>
<feature type="transmembrane region" description="Helical" evidence="1">
    <location>
        <begin position="347"/>
        <end position="368"/>
    </location>
</feature>
<keyword evidence="1" id="KW-0472">Membrane</keyword>
<proteinExistence type="predicted"/>
<evidence type="ECO:0000256" key="1">
    <source>
        <dbReference type="SAM" id="Phobius"/>
    </source>
</evidence>
<sequence length="387" mass="44910">MMGLGRFKLHLVIVFNIVIALAYYLDNLNASYSELSSDIQNIIPVAQKFDNPKLFKSDLFLDNIENVKYYTPFYVQSLRFIAGFTNHDYVQAINVLGLICHLLFGILWFFLFFKFVNNFWIAFLVSIVIRGVIWLPGLEIWGISDLWTIMPRTVYISLLPLPFLLLSSSSSSYLRIVMSGFVMGFIFNFHPITGLGGILLFITFIVLIPVYFPKEKWFTWPKFIIVILSVLLGMLPFVLTYFGKTSSEVTYSIDDFNAAFTTRIPSYFNEPLQFLKQWIHFKTLFFILPLVWFLISSIKNRVEFQKAKLLILMTLVLVLIPTISVPVEQLVNRLLGLNLRLSFQLIRVQKVAVVPGFFALALFLKSFFETKKLELRFCHILLESIWC</sequence>
<feature type="transmembrane region" description="Helical" evidence="1">
    <location>
        <begin position="119"/>
        <end position="137"/>
    </location>
</feature>
<keyword evidence="1" id="KW-1133">Transmembrane helix</keyword>
<feature type="transmembrane region" description="Helical" evidence="1">
    <location>
        <begin position="307"/>
        <end position="327"/>
    </location>
</feature>
<feature type="transmembrane region" description="Helical" evidence="1">
    <location>
        <begin position="224"/>
        <end position="242"/>
    </location>
</feature>
<feature type="transmembrane region" description="Helical" evidence="1">
    <location>
        <begin position="7"/>
        <end position="25"/>
    </location>
</feature>
<organism evidence="2 3">
    <name type="scientific">Algibacter lectus</name>
    <dbReference type="NCBI Taxonomy" id="221126"/>
    <lineage>
        <taxon>Bacteria</taxon>
        <taxon>Pseudomonadati</taxon>
        <taxon>Bacteroidota</taxon>
        <taxon>Flavobacteriia</taxon>
        <taxon>Flavobacteriales</taxon>
        <taxon>Flavobacteriaceae</taxon>
        <taxon>Algibacter</taxon>
    </lineage>
</organism>
<evidence type="ECO:0000313" key="3">
    <source>
        <dbReference type="Proteomes" id="UP000029644"/>
    </source>
</evidence>
<gene>
    <name evidence="2" type="ORF">JCM19300_4406</name>
</gene>
<accession>A0A090V9F7</accession>
<feature type="transmembrane region" description="Helical" evidence="1">
    <location>
        <begin position="195"/>
        <end position="212"/>
    </location>
</feature>
<feature type="transmembrane region" description="Helical" evidence="1">
    <location>
        <begin position="89"/>
        <end position="112"/>
    </location>
</feature>
<feature type="transmembrane region" description="Helical" evidence="1">
    <location>
        <begin position="278"/>
        <end position="295"/>
    </location>
</feature>
<dbReference type="EMBL" id="BBNQ01000002">
    <property type="protein sequence ID" value="GAL61460.1"/>
    <property type="molecule type" value="Genomic_DNA"/>
</dbReference>
<dbReference type="RefSeq" id="WP_042503216.1">
    <property type="nucleotide sequence ID" value="NZ_BBNQ01000002.1"/>
</dbReference>
<dbReference type="Proteomes" id="UP000029644">
    <property type="component" value="Unassembled WGS sequence"/>
</dbReference>
<keyword evidence="1" id="KW-0812">Transmembrane</keyword>
<name>A0A090V9F7_9FLAO</name>
<dbReference type="AlphaFoldDB" id="A0A090V9F7"/>
<dbReference type="OrthoDB" id="1397282at2"/>
<protein>
    <submittedName>
        <fullName evidence="2">Uncharacterized protein</fullName>
    </submittedName>
</protein>
<reference evidence="2 3" key="1">
    <citation type="journal article" date="2014" name="Genome Announc.">
        <title>Draft Genome Sequences of Marine Flavobacterium Algibacter lectus Strains SS8 and NR4.</title>
        <authorList>
            <person name="Takatani N."/>
            <person name="Nakanishi M."/>
            <person name="Meirelles P."/>
            <person name="Mino S."/>
            <person name="Suda W."/>
            <person name="Oshima K."/>
            <person name="Hattori M."/>
            <person name="Ohkuma M."/>
            <person name="Hosokawa M."/>
            <person name="Miyashita K."/>
            <person name="Thompson F.L."/>
            <person name="Niwa A."/>
            <person name="Sawabe T."/>
            <person name="Sawabe T."/>
        </authorList>
    </citation>
    <scope>NUCLEOTIDE SEQUENCE [LARGE SCALE GENOMIC DNA]</scope>
    <source>
        <strain evidence="2 3">JCM 19300</strain>
    </source>
</reference>